<evidence type="ECO:0000259" key="2">
    <source>
        <dbReference type="Pfam" id="PF13400"/>
    </source>
</evidence>
<dbReference type="Pfam" id="PF13400">
    <property type="entry name" value="Tad"/>
    <property type="match status" value="1"/>
</dbReference>
<reference evidence="3 4" key="1">
    <citation type="submission" date="2017-02" db="EMBL/GenBank/DDBJ databases">
        <authorList>
            <person name="Peterson S.W."/>
        </authorList>
    </citation>
    <scope>NUCLEOTIDE SEQUENCE [LARGE SCALE GENOMIC DNA]</scope>
    <source>
        <strain evidence="3 4">CIP104813</strain>
    </source>
</reference>
<sequence length="139" mass="14695">MTILTTGILVVILMVIGVGVAITGVHLERNELQAMADGSALAASQAFDEAQLYAPGASAATTPAVTRDRARRAAADYLQAYPSGSTRLRDARIDRLDVAEDGTVTVVLVARVDPPLVDWFTRRTGTAVTIRASGDARSR</sequence>
<evidence type="ECO:0000313" key="3">
    <source>
        <dbReference type="EMBL" id="SLM90955.1"/>
    </source>
</evidence>
<proteinExistence type="predicted"/>
<gene>
    <name evidence="3" type="ORF">FM110_05905</name>
</gene>
<keyword evidence="1" id="KW-0472">Membrane</keyword>
<organism evidence="3 4">
    <name type="scientific">Brachybacterium nesterenkovii</name>
    <dbReference type="NCBI Taxonomy" id="47847"/>
    <lineage>
        <taxon>Bacteria</taxon>
        <taxon>Bacillati</taxon>
        <taxon>Actinomycetota</taxon>
        <taxon>Actinomycetes</taxon>
        <taxon>Micrococcales</taxon>
        <taxon>Dermabacteraceae</taxon>
        <taxon>Brachybacterium</taxon>
    </lineage>
</organism>
<keyword evidence="4" id="KW-1185">Reference proteome</keyword>
<keyword evidence="1" id="KW-0812">Transmembrane</keyword>
<evidence type="ECO:0000313" key="4">
    <source>
        <dbReference type="Proteomes" id="UP000195981"/>
    </source>
</evidence>
<dbReference type="Proteomes" id="UP000195981">
    <property type="component" value="Unassembled WGS sequence"/>
</dbReference>
<dbReference type="InterPro" id="IPR028087">
    <property type="entry name" value="Tad_N"/>
</dbReference>
<name>A0A1X6WYP7_9MICO</name>
<dbReference type="EMBL" id="FWFG01000052">
    <property type="protein sequence ID" value="SLM90955.1"/>
    <property type="molecule type" value="Genomic_DNA"/>
</dbReference>
<keyword evidence="1" id="KW-1133">Transmembrane helix</keyword>
<feature type="domain" description="Putative Flp pilus-assembly TadG-like N-terminal" evidence="2">
    <location>
        <begin position="1"/>
        <end position="44"/>
    </location>
</feature>
<dbReference type="RefSeq" id="WP_234991955.1">
    <property type="nucleotide sequence ID" value="NZ_FWFG01000052.1"/>
</dbReference>
<dbReference type="AlphaFoldDB" id="A0A1X6WYP7"/>
<protein>
    <recommendedName>
        <fullName evidence="2">Putative Flp pilus-assembly TadG-like N-terminal domain-containing protein</fullName>
    </recommendedName>
</protein>
<feature type="transmembrane region" description="Helical" evidence="1">
    <location>
        <begin position="6"/>
        <end position="27"/>
    </location>
</feature>
<accession>A0A1X6WYP7</accession>
<evidence type="ECO:0000256" key="1">
    <source>
        <dbReference type="SAM" id="Phobius"/>
    </source>
</evidence>